<evidence type="ECO:0000313" key="1">
    <source>
        <dbReference type="EMBL" id="ABN07368.1"/>
    </source>
</evidence>
<name>A2SSR2_METLZ</name>
<keyword evidence="2" id="KW-1185">Reference proteome</keyword>
<accession>A2SSR2</accession>
<dbReference type="EMBL" id="CP000559">
    <property type="protein sequence ID" value="ABN07368.1"/>
    <property type="molecule type" value="Genomic_DNA"/>
</dbReference>
<dbReference type="Proteomes" id="UP000000365">
    <property type="component" value="Chromosome"/>
</dbReference>
<reference evidence="1 2" key="1">
    <citation type="journal article" date="2009" name="Stand. Genomic Sci.">
        <title>Complete genome sequence of Methanocorpusculum labreanum type strain Z.</title>
        <authorList>
            <person name="Anderson I.J."/>
            <person name="Sieprawska-Lupa M."/>
            <person name="Goltsman E."/>
            <person name="Lapidus A."/>
            <person name="Copeland A."/>
            <person name="Glavina Del Rio T."/>
            <person name="Tice H."/>
            <person name="Dalin E."/>
            <person name="Barry K."/>
            <person name="Pitluck S."/>
            <person name="Hauser L."/>
            <person name="Land M."/>
            <person name="Lucas S."/>
            <person name="Richardson P."/>
            <person name="Whitman W.B."/>
            <person name="Kyrpides N.C."/>
        </authorList>
    </citation>
    <scope>NUCLEOTIDE SEQUENCE [LARGE SCALE GENOMIC DNA]</scope>
    <source>
        <strain evidence="2">ATCC 43576 / DSM 4855 / Z</strain>
    </source>
</reference>
<dbReference type="HOGENOM" id="CLU_2581449_0_0_2"/>
<evidence type="ECO:0008006" key="3">
    <source>
        <dbReference type="Google" id="ProtNLM"/>
    </source>
</evidence>
<dbReference type="KEGG" id="mla:Mlab_1199"/>
<proteinExistence type="predicted"/>
<protein>
    <recommendedName>
        <fullName evidence="3">CopG domain protein DNA-binding domain protein</fullName>
    </recommendedName>
</protein>
<evidence type="ECO:0000313" key="2">
    <source>
        <dbReference type="Proteomes" id="UP000000365"/>
    </source>
</evidence>
<organism evidence="1 2">
    <name type="scientific">Methanocorpusculum labreanum (strain ATCC 43576 / DSM 4855 / Z)</name>
    <dbReference type="NCBI Taxonomy" id="410358"/>
    <lineage>
        <taxon>Archaea</taxon>
        <taxon>Methanobacteriati</taxon>
        <taxon>Methanobacteriota</taxon>
        <taxon>Stenosarchaea group</taxon>
        <taxon>Methanomicrobia</taxon>
        <taxon>Methanomicrobiales</taxon>
        <taxon>Methanocorpusculaceae</taxon>
        <taxon>Methanocorpusculum</taxon>
    </lineage>
</organism>
<gene>
    <name evidence="1" type="ordered locus">Mlab_1199</name>
</gene>
<sequence length="80" mass="9162">MNTLMKMTEIDDFKSVTTIRLNTAINSSRVRFPDSLSVKIPTISRQGLEIAAQEQGLTLSELTRDIVEAYLEEYLKNKKR</sequence>
<dbReference type="AlphaFoldDB" id="A2SSR2"/>